<protein>
    <submittedName>
        <fullName evidence="1">Uncharacterized protein</fullName>
    </submittedName>
</protein>
<accession>A0A059EYJ6</accession>
<dbReference type="AlphaFoldDB" id="A0A059EYJ6"/>
<dbReference type="HOGENOM" id="CLU_053797_0_0_1"/>
<dbReference type="OrthoDB" id="10365378at2759"/>
<dbReference type="Proteomes" id="UP000030655">
    <property type="component" value="Unassembled WGS sequence"/>
</dbReference>
<proteinExistence type="predicted"/>
<reference evidence="1 2" key="2">
    <citation type="submission" date="2014-03" db="EMBL/GenBank/DDBJ databases">
        <title>The Genome Sequence of Anncaliia algerae insect isolate PRA339.</title>
        <authorList>
            <consortium name="The Broad Institute Genome Sequencing Platform"/>
            <consortium name="The Broad Institute Genome Sequencing Center for Infectious Disease"/>
            <person name="Cuomo C."/>
            <person name="Becnel J."/>
            <person name="Sanscrainte N."/>
            <person name="Walker B."/>
            <person name="Young S.K."/>
            <person name="Zeng Q."/>
            <person name="Gargeya S."/>
            <person name="Fitzgerald M."/>
            <person name="Haas B."/>
            <person name="Abouelleil A."/>
            <person name="Alvarado L."/>
            <person name="Arachchi H.M."/>
            <person name="Berlin A.M."/>
            <person name="Chapman S.B."/>
            <person name="Dewar J."/>
            <person name="Goldberg J."/>
            <person name="Griggs A."/>
            <person name="Gujja S."/>
            <person name="Hansen M."/>
            <person name="Howarth C."/>
            <person name="Imamovic A."/>
            <person name="Larimer J."/>
            <person name="McCowan C."/>
            <person name="Murphy C."/>
            <person name="Neiman D."/>
            <person name="Pearson M."/>
            <person name="Priest M."/>
            <person name="Roberts A."/>
            <person name="Saif S."/>
            <person name="Shea T."/>
            <person name="Sisk P."/>
            <person name="Sykes S."/>
            <person name="Wortman J."/>
            <person name="Nusbaum C."/>
            <person name="Birren B."/>
        </authorList>
    </citation>
    <scope>NUCLEOTIDE SEQUENCE [LARGE SCALE GENOMIC DNA]</scope>
    <source>
        <strain evidence="1 2">PRA339</strain>
    </source>
</reference>
<keyword evidence="2" id="KW-1185">Reference proteome</keyword>
<name>A0A059EYJ6_9MICR</name>
<gene>
    <name evidence="1" type="ORF">H312_02787</name>
</gene>
<evidence type="ECO:0000313" key="1">
    <source>
        <dbReference type="EMBL" id="KCZ79824.1"/>
    </source>
</evidence>
<dbReference type="EMBL" id="KK365227">
    <property type="protein sequence ID" value="KCZ79824.1"/>
    <property type="molecule type" value="Genomic_DNA"/>
</dbReference>
<reference evidence="2" key="1">
    <citation type="submission" date="2013-02" db="EMBL/GenBank/DDBJ databases">
        <authorList>
            <consortium name="The Broad Institute Genome Sequencing Platform"/>
            <person name="Cuomo C."/>
            <person name="Becnel J."/>
            <person name="Sanscrainte N."/>
            <person name="Walker B."/>
            <person name="Young S.K."/>
            <person name="Zeng Q."/>
            <person name="Gargeya S."/>
            <person name="Fitzgerald M."/>
            <person name="Haas B."/>
            <person name="Abouelleil A."/>
            <person name="Alvarado L."/>
            <person name="Arachchi H.M."/>
            <person name="Berlin A.M."/>
            <person name="Chapman S.B."/>
            <person name="Dewar J."/>
            <person name="Goldberg J."/>
            <person name="Griggs A."/>
            <person name="Gujja S."/>
            <person name="Hansen M."/>
            <person name="Howarth C."/>
            <person name="Imamovic A."/>
            <person name="Larimer J."/>
            <person name="McCowan C."/>
            <person name="Murphy C."/>
            <person name="Neiman D."/>
            <person name="Pearson M."/>
            <person name="Priest M."/>
            <person name="Roberts A."/>
            <person name="Saif S."/>
            <person name="Shea T."/>
            <person name="Sisk P."/>
            <person name="Sykes S."/>
            <person name="Wortman J."/>
            <person name="Nusbaum C."/>
            <person name="Birren B."/>
        </authorList>
    </citation>
    <scope>NUCLEOTIDE SEQUENCE [LARGE SCALE GENOMIC DNA]</scope>
    <source>
        <strain evidence="2">PRA339</strain>
    </source>
</reference>
<dbReference type="VEuPathDB" id="MicrosporidiaDB:H312_02787"/>
<sequence>MEIHTFYIFSLLSIIHRNAIFVRGSKDQIENIQSLRVKLIGKCKDIEDLLVFSSDIRIPCDFEDSKYSSISKDYKEETYKTFKENIKSAINLHLLNIQENIKMLNFSNQDYSIDSKIYDAFINKYECLSLIYDKYKEDFIVGKITIKKSIFNFTKSQDGSCNKYNTICFKVCDYEKILNLNNAIAEFINDVGKILFCDIYLELFEIFNFNKYFPVHYTQLEKINEHKGNKKDFNYFENLVMSEFLEIKKTHKNCDVLNSLNNQIYLPESIFRSINKYIKNTAQPEVVNLNYELLNENNQMIVYNVYNNIIWEYRCGMDLFKLFVNRFKKYDQKSERHMLDSTLMQNIFMNREEKKENILKSKAKEYYLELQSNISIILLILKKRITLLRDPVEKDIIGKYKFLYDFLKKTHWDYYIFMDENGFFK</sequence>
<organism evidence="1 2">
    <name type="scientific">Anncaliia algerae PRA339</name>
    <dbReference type="NCBI Taxonomy" id="1288291"/>
    <lineage>
        <taxon>Eukaryota</taxon>
        <taxon>Fungi</taxon>
        <taxon>Fungi incertae sedis</taxon>
        <taxon>Microsporidia</taxon>
        <taxon>Tubulinosematoidea</taxon>
        <taxon>Tubulinosematidae</taxon>
        <taxon>Anncaliia</taxon>
    </lineage>
</organism>
<evidence type="ECO:0000313" key="2">
    <source>
        <dbReference type="Proteomes" id="UP000030655"/>
    </source>
</evidence>